<evidence type="ECO:0000313" key="3">
    <source>
        <dbReference type="EMBL" id="PPQ85054.1"/>
    </source>
</evidence>
<organism evidence="3 4">
    <name type="scientific">Psilocybe cyanescens</name>
    <dbReference type="NCBI Taxonomy" id="93625"/>
    <lineage>
        <taxon>Eukaryota</taxon>
        <taxon>Fungi</taxon>
        <taxon>Dikarya</taxon>
        <taxon>Basidiomycota</taxon>
        <taxon>Agaricomycotina</taxon>
        <taxon>Agaricomycetes</taxon>
        <taxon>Agaricomycetidae</taxon>
        <taxon>Agaricales</taxon>
        <taxon>Agaricineae</taxon>
        <taxon>Strophariaceae</taxon>
        <taxon>Psilocybe</taxon>
    </lineage>
</organism>
<feature type="region of interest" description="Disordered" evidence="2">
    <location>
        <begin position="306"/>
        <end position="341"/>
    </location>
</feature>
<feature type="region of interest" description="Disordered" evidence="2">
    <location>
        <begin position="1"/>
        <end position="32"/>
    </location>
</feature>
<keyword evidence="4" id="KW-1185">Reference proteome</keyword>
<comment type="caution">
    <text evidence="3">The sequence shown here is derived from an EMBL/GenBank/DDBJ whole genome shotgun (WGS) entry which is preliminary data.</text>
</comment>
<reference evidence="3 4" key="1">
    <citation type="journal article" date="2018" name="Evol. Lett.">
        <title>Horizontal gene cluster transfer increased hallucinogenic mushroom diversity.</title>
        <authorList>
            <person name="Reynolds H.T."/>
            <person name="Vijayakumar V."/>
            <person name="Gluck-Thaler E."/>
            <person name="Korotkin H.B."/>
            <person name="Matheny P.B."/>
            <person name="Slot J.C."/>
        </authorList>
    </citation>
    <scope>NUCLEOTIDE SEQUENCE [LARGE SCALE GENOMIC DNA]</scope>
    <source>
        <strain evidence="3 4">2631</strain>
    </source>
</reference>
<feature type="region of interest" description="Disordered" evidence="2">
    <location>
        <begin position="162"/>
        <end position="203"/>
    </location>
</feature>
<feature type="region of interest" description="Disordered" evidence="2">
    <location>
        <begin position="102"/>
        <end position="133"/>
    </location>
</feature>
<dbReference type="AlphaFoldDB" id="A0A409X2T1"/>
<gene>
    <name evidence="3" type="ORF">CVT25_010276</name>
</gene>
<feature type="compositionally biased region" description="Basic and acidic residues" evidence="2">
    <location>
        <begin position="192"/>
        <end position="203"/>
    </location>
</feature>
<proteinExistence type="predicted"/>
<feature type="coiled-coil region" evidence="1">
    <location>
        <begin position="268"/>
        <end position="299"/>
    </location>
</feature>
<evidence type="ECO:0000256" key="2">
    <source>
        <dbReference type="SAM" id="MobiDB-lite"/>
    </source>
</evidence>
<evidence type="ECO:0000256" key="1">
    <source>
        <dbReference type="SAM" id="Coils"/>
    </source>
</evidence>
<feature type="compositionally biased region" description="Basic and acidic residues" evidence="2">
    <location>
        <begin position="602"/>
        <end position="617"/>
    </location>
</feature>
<accession>A0A409X2T1</accession>
<sequence length="638" mass="71029">MGPSHPTSPSESMNQNAARRLTQQRQRRERELEAELARKDNELSLLQSRLLRTLDTIDAHAQENADLYRELKAMKSRVQACEEAGERVQRERDELREEVERLVEKSTGTGVGSSADAHKDQDKGVQGATGGMNPRTLQELKTQLCHLEAGCTRLRVEIKNMRRMQNQGREREARERDMDSSRREEEDEGRDEEGRTRPHRRMEAMDRWISPLGVRSPEEEQEITSLLTTRTTHLTKLSLLQSCLLHALDALDAHTRENADLLSEPEVMRKKVQACEEAKESMQREREELREEVERLVERDCKWSTTIRNQGPGVKGHQPTPPPCSHSHRSSASHHSSPNSSVYAPQLMHLLSTKLSTAQAAHARTQARAATLEARIARREKREIRAGEREIQREREIFLTRSSLLISLYRTYRKTRTRASSSVAAYRTLPSPSPTTQAVYAPPSASPPVPVVGRNVPNLMDNDNEDGDADGKMSMELATPLMLTGIIAIFSSSFSRVTTAEPVPVAPLIELASSLFIVSSSLHLPLPTSPLSPTPAPRRTRAKARIPSSSTLMSPVRSPPSPSARPAAALSGNTLPSPNVLPLDLDIDHDGLAIDSDDSDSSDGKDGNPDCDGHDVDPDGDSDDVDSERELFEAEYEQ</sequence>
<dbReference type="EMBL" id="NHYD01002766">
    <property type="protein sequence ID" value="PPQ85054.1"/>
    <property type="molecule type" value="Genomic_DNA"/>
</dbReference>
<feature type="compositionally biased region" description="Polar residues" evidence="2">
    <location>
        <begin position="1"/>
        <end position="16"/>
    </location>
</feature>
<dbReference type="InParanoid" id="A0A409X2T1"/>
<feature type="coiled-coil region" evidence="1">
    <location>
        <begin position="355"/>
        <end position="397"/>
    </location>
</feature>
<feature type="compositionally biased region" description="Basic and acidic residues" evidence="2">
    <location>
        <begin position="168"/>
        <end position="184"/>
    </location>
</feature>
<feature type="compositionally biased region" description="Acidic residues" evidence="2">
    <location>
        <begin position="618"/>
        <end position="638"/>
    </location>
</feature>
<dbReference type="Proteomes" id="UP000283269">
    <property type="component" value="Unassembled WGS sequence"/>
</dbReference>
<feature type="compositionally biased region" description="Pro residues" evidence="2">
    <location>
        <begin position="527"/>
        <end position="536"/>
    </location>
</feature>
<name>A0A409X2T1_PSICY</name>
<feature type="region of interest" description="Disordered" evidence="2">
    <location>
        <begin position="526"/>
        <end position="638"/>
    </location>
</feature>
<protein>
    <submittedName>
        <fullName evidence="3">Uncharacterized protein</fullName>
    </submittedName>
</protein>
<evidence type="ECO:0000313" key="4">
    <source>
        <dbReference type="Proteomes" id="UP000283269"/>
    </source>
</evidence>
<keyword evidence="1" id="KW-0175">Coiled coil</keyword>